<dbReference type="InterPro" id="IPR038078">
    <property type="entry name" value="PhoU-like_sf"/>
</dbReference>
<dbReference type="EMBL" id="AP018560">
    <property type="protein sequence ID" value="BBD81134.1"/>
    <property type="molecule type" value="Genomic_DNA"/>
</dbReference>
<sequence>MIVIGGGRISGVSMFSLQTIFGKGDKFYGLLEESAAAARDSAAALRLLVADGADAGMASFTASRQREKALAARISEALINTFVTALDREDIEALNAALYKIPKTVEKFAERYLIVRERVAGVDFAPRAQVLEQSAEVVVQMIGELRRGLRIEPVRKLQDRLQALESEGDRMLLATYRTLYAEGADPMRAILAKDLFELIEKAIDKCRDVGNIVFSIVLKNS</sequence>
<reference evidence="2" key="1">
    <citation type="submission" date="2018-04" db="EMBL/GenBank/DDBJ databases">
        <authorList>
            <person name="Watanabe M."/>
            <person name="Kojima H."/>
        </authorList>
    </citation>
    <scope>NUCLEOTIDE SEQUENCE [LARGE SCALE GENOMIC DNA]</scope>
    <source>
        <strain evidence="2">Dysh456</strain>
    </source>
</reference>
<proteinExistence type="predicted"/>
<dbReference type="AlphaFoldDB" id="A0A2Z6E8Q3"/>
<reference evidence="2" key="2">
    <citation type="submission" date="2018-06" db="EMBL/GenBank/DDBJ databases">
        <title>Genome sequence of Rhodanobacteraceae bacterium strain Dysh456.</title>
        <authorList>
            <person name="Fukui M."/>
        </authorList>
    </citation>
    <scope>NUCLEOTIDE SEQUENCE [LARGE SCALE GENOMIC DNA]</scope>
    <source>
        <strain evidence="2">Dysh456</strain>
    </source>
</reference>
<dbReference type="InterPro" id="IPR052912">
    <property type="entry name" value="UPF0111_domain"/>
</dbReference>
<gene>
    <name evidence="1" type="ORF">ALSL_2510</name>
</gene>
<protein>
    <submittedName>
        <fullName evidence="1">Phosphate transport regulator</fullName>
    </submittedName>
</protein>
<dbReference type="PANTHER" id="PTHR37298:SF1">
    <property type="entry name" value="UPF0111 PROTEIN YKAA"/>
    <property type="match status" value="1"/>
</dbReference>
<keyword evidence="2" id="KW-1185">Reference proteome</keyword>
<evidence type="ECO:0000313" key="1">
    <source>
        <dbReference type="EMBL" id="BBD81134.1"/>
    </source>
</evidence>
<evidence type="ECO:0000313" key="2">
    <source>
        <dbReference type="Proteomes" id="UP000270530"/>
    </source>
</evidence>
<dbReference type="Proteomes" id="UP000270530">
    <property type="component" value="Chromosome"/>
</dbReference>
<accession>A0A2Z6E8Q3</accession>
<name>A0A2Z6E8Q3_9GAMM</name>
<dbReference type="KEGG" id="rbd:ALSL_2510"/>
<dbReference type="PANTHER" id="PTHR37298">
    <property type="entry name" value="UPF0111 PROTEIN YKAA"/>
    <property type="match status" value="1"/>
</dbReference>
<dbReference type="Gene3D" id="1.20.58.220">
    <property type="entry name" value="Phosphate transport system protein phou homolog 2, domain 2"/>
    <property type="match status" value="1"/>
</dbReference>
<organism evidence="1 2">
    <name type="scientific">Aerosticca soli</name>
    <dbReference type="NCBI Taxonomy" id="2010829"/>
    <lineage>
        <taxon>Bacteria</taxon>
        <taxon>Pseudomonadati</taxon>
        <taxon>Pseudomonadota</taxon>
        <taxon>Gammaproteobacteria</taxon>
        <taxon>Lysobacterales</taxon>
        <taxon>Rhodanobacteraceae</taxon>
        <taxon>Aerosticca</taxon>
    </lineage>
</organism>